<gene>
    <name evidence="1" type="ORF">SAMN02583745_00771</name>
</gene>
<dbReference type="AlphaFoldDB" id="A0A1H9ZZE0"/>
<dbReference type="Proteomes" id="UP000242642">
    <property type="component" value="Unassembled WGS sequence"/>
</dbReference>
<evidence type="ECO:0000313" key="2">
    <source>
        <dbReference type="Proteomes" id="UP000242642"/>
    </source>
</evidence>
<keyword evidence="2" id="KW-1185">Reference proteome</keyword>
<name>A0A1H9ZZE0_9GAMM</name>
<accession>A0A1H9ZZE0</accession>
<proteinExistence type="predicted"/>
<protein>
    <submittedName>
        <fullName evidence="1">Uncharacterized protein</fullName>
    </submittedName>
</protein>
<reference evidence="2" key="1">
    <citation type="submission" date="2016-10" db="EMBL/GenBank/DDBJ databases">
        <authorList>
            <person name="Varghese N."/>
            <person name="Submissions S."/>
        </authorList>
    </citation>
    <scope>NUCLEOTIDE SEQUENCE [LARGE SCALE GENOMIC DNA]</scope>
    <source>
        <strain evidence="2">DSM 18579</strain>
    </source>
</reference>
<dbReference type="RefSeq" id="WP_093317951.1">
    <property type="nucleotide sequence ID" value="NZ_FOHV01000004.1"/>
</dbReference>
<evidence type="ECO:0000313" key="1">
    <source>
        <dbReference type="EMBL" id="SES87026.1"/>
    </source>
</evidence>
<organism evidence="1 2">
    <name type="scientific">Thorsellia anophelis DSM 18579</name>
    <dbReference type="NCBI Taxonomy" id="1123402"/>
    <lineage>
        <taxon>Bacteria</taxon>
        <taxon>Pseudomonadati</taxon>
        <taxon>Pseudomonadota</taxon>
        <taxon>Gammaproteobacteria</taxon>
        <taxon>Enterobacterales</taxon>
        <taxon>Thorselliaceae</taxon>
        <taxon>Thorsellia</taxon>
    </lineage>
</organism>
<dbReference type="EMBL" id="FOHV01000004">
    <property type="protein sequence ID" value="SES87026.1"/>
    <property type="molecule type" value="Genomic_DNA"/>
</dbReference>
<dbReference type="OrthoDB" id="6444254at2"/>
<sequence>MDEFTTKRQDLIYMLYWVKESFSLCESICVKLKDLPYIEFSIQLNKLKLSINYFQRFMVNYQIKHNEDKTIISYGCKFTKELEQIVEELRAVKFDQKIKNGLCLIEPLKNIKFILIITIINHNDYVPIDTIEEV</sequence>